<evidence type="ECO:0000259" key="3">
    <source>
        <dbReference type="SMART" id="SM00822"/>
    </source>
</evidence>
<dbReference type="Pfam" id="PF13561">
    <property type="entry name" value="adh_short_C2"/>
    <property type="match status" value="1"/>
</dbReference>
<dbReference type="PRINTS" id="PR00081">
    <property type="entry name" value="GDHRDH"/>
</dbReference>
<dbReference type="OrthoDB" id="5887509at2"/>
<dbReference type="PANTHER" id="PTHR43639:SF1">
    <property type="entry name" value="SHORT-CHAIN DEHYDROGENASE_REDUCTASE FAMILY PROTEIN"/>
    <property type="match status" value="1"/>
</dbReference>
<dbReference type="SUPFAM" id="SSF51735">
    <property type="entry name" value="NAD(P)-binding Rossmann-fold domains"/>
    <property type="match status" value="1"/>
</dbReference>
<keyword evidence="5" id="KW-1185">Reference proteome</keyword>
<accession>A0A5M9P3T0</accession>
<comment type="similarity">
    <text evidence="1">Belongs to the short-chain dehydrogenases/reductases (SDR) family.</text>
</comment>
<dbReference type="InterPro" id="IPR057326">
    <property type="entry name" value="KR_dom"/>
</dbReference>
<dbReference type="InterPro" id="IPR002347">
    <property type="entry name" value="SDR_fam"/>
</dbReference>
<protein>
    <submittedName>
        <fullName evidence="4">3-oxoacyl-ACP reductase FabG</fullName>
    </submittedName>
</protein>
<keyword evidence="2" id="KW-0560">Oxidoreductase</keyword>
<gene>
    <name evidence="4" type="ORF">F4W18_04340</name>
</gene>
<dbReference type="RefSeq" id="WP_086714194.1">
    <property type="nucleotide sequence ID" value="NZ_AP025493.1"/>
</dbReference>
<dbReference type="EMBL" id="VXJS01000002">
    <property type="protein sequence ID" value="KAA8679475.1"/>
    <property type="molecule type" value="Genomic_DNA"/>
</dbReference>
<reference evidence="4 5" key="1">
    <citation type="submission" date="2019-09" db="EMBL/GenBank/DDBJ databases">
        <title>Draft genome sequence of various Type strains from the CCUG.</title>
        <authorList>
            <person name="Pineiro-Iglesias B."/>
            <person name="Tunovic T."/>
            <person name="Unosson C."/>
            <person name="Inganas E."/>
            <person name="Ohlen M."/>
            <person name="Cardew S."/>
            <person name="Jensie-Markopoulos S."/>
            <person name="Salva-Serra F."/>
            <person name="Jaen-Luchoro D."/>
            <person name="Karlsson R."/>
            <person name="Svensson-Stadler L."/>
            <person name="Chun J."/>
            <person name="Moore E."/>
        </authorList>
    </citation>
    <scope>NUCLEOTIDE SEQUENCE [LARGE SCALE GENOMIC DNA]</scope>
    <source>
        <strain evidence="4 5">CCUG 56969T</strain>
    </source>
</reference>
<evidence type="ECO:0000313" key="5">
    <source>
        <dbReference type="Proteomes" id="UP000322521"/>
    </source>
</evidence>
<dbReference type="PRINTS" id="PR00080">
    <property type="entry name" value="SDRFAMILY"/>
</dbReference>
<comment type="caution">
    <text evidence="4">The sequence shown here is derived from an EMBL/GenBank/DDBJ whole genome shotgun (WGS) entry which is preliminary data.</text>
</comment>
<name>A0A5M9P3T0_9VIBR</name>
<feature type="domain" description="Ketoreductase" evidence="3">
    <location>
        <begin position="10"/>
        <end position="189"/>
    </location>
</feature>
<dbReference type="AlphaFoldDB" id="A0A5M9P3T0"/>
<proteinExistence type="inferred from homology"/>
<organism evidence="4 5">
    <name type="scientific">Vibrio gigantis</name>
    <dbReference type="NCBI Taxonomy" id="296199"/>
    <lineage>
        <taxon>Bacteria</taxon>
        <taxon>Pseudomonadati</taxon>
        <taxon>Pseudomonadota</taxon>
        <taxon>Gammaproteobacteria</taxon>
        <taxon>Vibrionales</taxon>
        <taxon>Vibrionaceae</taxon>
        <taxon>Vibrio</taxon>
    </lineage>
</organism>
<evidence type="ECO:0000256" key="2">
    <source>
        <dbReference type="ARBA" id="ARBA00023002"/>
    </source>
</evidence>
<sequence>MNNLNRFKGKVAFIQGGSRGIGAAIVERLALEGASVAFTFVSSQGKAKDLADSLISKGGKVIAIKADSTKPEDIRNAISETIKQLGKIDVVVNNSGTLIWDNIENLTMDDWDKTINTNVRSVFVAIHEASKHMNNHGRIINISSTNAQRIPFAGGSIYGMSKSALTGLAKGLSRDLGPRGITVNNILPGPVDTDLNPDNGDTSEPVKAIGALGRYGQVEEIASLVAFVASSEAGYITGADLMIDGGFSA</sequence>
<evidence type="ECO:0000256" key="1">
    <source>
        <dbReference type="ARBA" id="ARBA00006484"/>
    </source>
</evidence>
<dbReference type="PANTHER" id="PTHR43639">
    <property type="entry name" value="OXIDOREDUCTASE, SHORT-CHAIN DEHYDROGENASE/REDUCTASE FAMILY (AFU_ORTHOLOGUE AFUA_5G02870)"/>
    <property type="match status" value="1"/>
</dbReference>
<dbReference type="InterPro" id="IPR036291">
    <property type="entry name" value="NAD(P)-bd_dom_sf"/>
</dbReference>
<dbReference type="GO" id="GO:0016491">
    <property type="term" value="F:oxidoreductase activity"/>
    <property type="evidence" value="ECO:0007669"/>
    <property type="project" value="UniProtKB-KW"/>
</dbReference>
<dbReference type="FunFam" id="3.40.50.720:FF:000084">
    <property type="entry name" value="Short-chain dehydrogenase reductase"/>
    <property type="match status" value="1"/>
</dbReference>
<dbReference type="SMART" id="SM00822">
    <property type="entry name" value="PKS_KR"/>
    <property type="match status" value="1"/>
</dbReference>
<dbReference type="Gene3D" id="3.40.50.720">
    <property type="entry name" value="NAD(P)-binding Rossmann-like Domain"/>
    <property type="match status" value="1"/>
</dbReference>
<dbReference type="Proteomes" id="UP000322521">
    <property type="component" value="Unassembled WGS sequence"/>
</dbReference>
<evidence type="ECO:0000313" key="4">
    <source>
        <dbReference type="EMBL" id="KAA8679475.1"/>
    </source>
</evidence>